<evidence type="ECO:0000313" key="2">
    <source>
        <dbReference type="Proteomes" id="UP000034160"/>
    </source>
</evidence>
<proteinExistence type="predicted"/>
<dbReference type="AlphaFoldDB" id="A0A0G1B590"/>
<name>A0A0G1B590_9BACT</name>
<dbReference type="Gene3D" id="3.40.50.1010">
    <property type="entry name" value="5'-nuclease"/>
    <property type="match status" value="1"/>
</dbReference>
<dbReference type="InterPro" id="IPR029060">
    <property type="entry name" value="PIN-like_dom_sf"/>
</dbReference>
<organism evidence="1 2">
    <name type="scientific">Candidatus Amesbacteria bacterium GW2011_GWA2_42_12</name>
    <dbReference type="NCBI Taxonomy" id="1618356"/>
    <lineage>
        <taxon>Bacteria</taxon>
        <taxon>Candidatus Amesiibacteriota</taxon>
    </lineage>
</organism>
<dbReference type="STRING" id="1618356.UU93_C0005G0001"/>
<comment type="caution">
    <text evidence="1">The sequence shown here is derived from an EMBL/GenBank/DDBJ whole genome shotgun (WGS) entry which is preliminary data.</text>
</comment>
<evidence type="ECO:0000313" key="1">
    <source>
        <dbReference type="EMBL" id="KKS32693.1"/>
    </source>
</evidence>
<gene>
    <name evidence="1" type="ORF">UU93_C0005G0001</name>
</gene>
<dbReference type="SUPFAM" id="SSF88723">
    <property type="entry name" value="PIN domain-like"/>
    <property type="match status" value="1"/>
</dbReference>
<reference evidence="1 2" key="1">
    <citation type="journal article" date="2015" name="Nature">
        <title>rRNA introns, odd ribosomes, and small enigmatic genomes across a large radiation of phyla.</title>
        <authorList>
            <person name="Brown C.T."/>
            <person name="Hug L.A."/>
            <person name="Thomas B.C."/>
            <person name="Sharon I."/>
            <person name="Castelle C.J."/>
            <person name="Singh A."/>
            <person name="Wilkins M.J."/>
            <person name="Williams K.H."/>
            <person name="Banfield J.F."/>
        </authorList>
    </citation>
    <scope>NUCLEOTIDE SEQUENCE [LARGE SCALE GENOMIC DNA]</scope>
</reference>
<sequence>MFSDGQMRMNKKNEWVGIDTNILVYFLNEESVYHTKAKVFIDRLQRGEIKGIVSWQNLSELYAIVTDSKRFPRPMTTKQAIEVTKQFLGNGSVNIIVPVANTKEIFFNLVLAIKPKAQQIHDIFLASTLRPLHFGHLKQSQYPIISY</sequence>
<dbReference type="Proteomes" id="UP000034160">
    <property type="component" value="Unassembled WGS sequence"/>
</dbReference>
<accession>A0A0G1B590</accession>
<protein>
    <submittedName>
        <fullName evidence="1">PilT protein domain protein</fullName>
    </submittedName>
</protein>
<dbReference type="EMBL" id="LCCN01000005">
    <property type="protein sequence ID" value="KKS32693.1"/>
    <property type="molecule type" value="Genomic_DNA"/>
</dbReference>